<dbReference type="InterPro" id="IPR000719">
    <property type="entry name" value="Prot_kinase_dom"/>
</dbReference>
<dbReference type="Pfam" id="PF00069">
    <property type="entry name" value="Pkinase"/>
    <property type="match status" value="1"/>
</dbReference>
<dbReference type="AlphaFoldDB" id="A0A8J3N359"/>
<dbReference type="EMBL" id="BNJK01000001">
    <property type="protein sequence ID" value="GHO96789.1"/>
    <property type="molecule type" value="Genomic_DNA"/>
</dbReference>
<evidence type="ECO:0000313" key="10">
    <source>
        <dbReference type="Proteomes" id="UP000597444"/>
    </source>
</evidence>
<evidence type="ECO:0000259" key="8">
    <source>
        <dbReference type="PROSITE" id="PS50011"/>
    </source>
</evidence>
<evidence type="ECO:0000256" key="7">
    <source>
        <dbReference type="SAM" id="Phobius"/>
    </source>
</evidence>
<keyword evidence="3" id="KW-0418">Kinase</keyword>
<evidence type="ECO:0000256" key="2">
    <source>
        <dbReference type="ARBA" id="ARBA00022741"/>
    </source>
</evidence>
<dbReference type="PROSITE" id="PS50011">
    <property type="entry name" value="PROTEIN_KINASE_DOM"/>
    <property type="match status" value="1"/>
</dbReference>
<dbReference type="Gene3D" id="1.10.510.10">
    <property type="entry name" value="Transferase(Phosphotransferase) domain 1"/>
    <property type="match status" value="1"/>
</dbReference>
<feature type="transmembrane region" description="Helical" evidence="7">
    <location>
        <begin position="304"/>
        <end position="325"/>
    </location>
</feature>
<dbReference type="SMART" id="SM00220">
    <property type="entry name" value="S_TKc"/>
    <property type="match status" value="1"/>
</dbReference>
<keyword evidence="2 5" id="KW-0547">Nucleotide-binding</keyword>
<keyword evidence="7" id="KW-0812">Transmembrane</keyword>
<dbReference type="PANTHER" id="PTHR43289">
    <property type="entry name" value="MITOGEN-ACTIVATED PROTEIN KINASE KINASE KINASE 20-RELATED"/>
    <property type="match status" value="1"/>
</dbReference>
<dbReference type="Proteomes" id="UP000597444">
    <property type="component" value="Unassembled WGS sequence"/>
</dbReference>
<gene>
    <name evidence="9" type="ORF">KSF_068370</name>
</gene>
<feature type="compositionally biased region" description="Polar residues" evidence="6">
    <location>
        <begin position="374"/>
        <end position="385"/>
    </location>
</feature>
<dbReference type="CDD" id="cd14014">
    <property type="entry name" value="STKc_PknB_like"/>
    <property type="match status" value="1"/>
</dbReference>
<dbReference type="InterPro" id="IPR008271">
    <property type="entry name" value="Ser/Thr_kinase_AS"/>
</dbReference>
<reference evidence="9" key="1">
    <citation type="submission" date="2020-10" db="EMBL/GenBank/DDBJ databases">
        <title>Taxonomic study of unclassified bacteria belonging to the class Ktedonobacteria.</title>
        <authorList>
            <person name="Yabe S."/>
            <person name="Wang C.M."/>
            <person name="Zheng Y."/>
            <person name="Sakai Y."/>
            <person name="Cavaletti L."/>
            <person name="Monciardini P."/>
            <person name="Donadio S."/>
        </authorList>
    </citation>
    <scope>NUCLEOTIDE SEQUENCE</scope>
    <source>
        <strain evidence="9">ID150040</strain>
    </source>
</reference>
<evidence type="ECO:0000313" key="9">
    <source>
        <dbReference type="EMBL" id="GHO96789.1"/>
    </source>
</evidence>
<protein>
    <recommendedName>
        <fullName evidence="8">Protein kinase domain-containing protein</fullName>
    </recommendedName>
</protein>
<keyword evidence="4 5" id="KW-0067">ATP-binding</keyword>
<feature type="binding site" evidence="5">
    <location>
        <position position="533"/>
    </location>
    <ligand>
        <name>ATP</name>
        <dbReference type="ChEBI" id="CHEBI:30616"/>
    </ligand>
</feature>
<keyword evidence="7" id="KW-1133">Transmembrane helix</keyword>
<dbReference type="GO" id="GO:0005524">
    <property type="term" value="F:ATP binding"/>
    <property type="evidence" value="ECO:0007669"/>
    <property type="project" value="UniProtKB-UniRule"/>
</dbReference>
<dbReference type="InterPro" id="IPR017441">
    <property type="entry name" value="Protein_kinase_ATP_BS"/>
</dbReference>
<name>A0A8J3N359_9CHLR</name>
<dbReference type="PROSITE" id="PS00107">
    <property type="entry name" value="PROTEIN_KINASE_ATP"/>
    <property type="match status" value="1"/>
</dbReference>
<evidence type="ECO:0000256" key="4">
    <source>
        <dbReference type="ARBA" id="ARBA00022840"/>
    </source>
</evidence>
<dbReference type="InterPro" id="IPR011009">
    <property type="entry name" value="Kinase-like_dom_sf"/>
</dbReference>
<feature type="domain" description="Protein kinase" evidence="8">
    <location>
        <begin position="504"/>
        <end position="775"/>
    </location>
</feature>
<dbReference type="SUPFAM" id="SSF56112">
    <property type="entry name" value="Protein kinase-like (PK-like)"/>
    <property type="match status" value="1"/>
</dbReference>
<accession>A0A8J3N359</accession>
<evidence type="ECO:0000256" key="6">
    <source>
        <dbReference type="SAM" id="MobiDB-lite"/>
    </source>
</evidence>
<dbReference type="PANTHER" id="PTHR43289:SF34">
    <property type="entry name" value="SERINE_THREONINE-PROTEIN KINASE YBDM-RELATED"/>
    <property type="match status" value="1"/>
</dbReference>
<proteinExistence type="predicted"/>
<keyword evidence="1" id="KW-0808">Transferase</keyword>
<dbReference type="GO" id="GO:0004674">
    <property type="term" value="F:protein serine/threonine kinase activity"/>
    <property type="evidence" value="ECO:0007669"/>
    <property type="project" value="TreeGrafter"/>
</dbReference>
<keyword evidence="7" id="KW-0472">Membrane</keyword>
<organism evidence="9 10">
    <name type="scientific">Reticulibacter mediterranei</name>
    <dbReference type="NCBI Taxonomy" id="2778369"/>
    <lineage>
        <taxon>Bacteria</taxon>
        <taxon>Bacillati</taxon>
        <taxon>Chloroflexota</taxon>
        <taxon>Ktedonobacteria</taxon>
        <taxon>Ktedonobacterales</taxon>
        <taxon>Reticulibacteraceae</taxon>
        <taxon>Reticulibacter</taxon>
    </lineage>
</organism>
<dbReference type="PROSITE" id="PS00108">
    <property type="entry name" value="PROTEIN_KINASE_ST"/>
    <property type="match status" value="1"/>
</dbReference>
<comment type="caution">
    <text evidence="9">The sequence shown here is derived from an EMBL/GenBank/DDBJ whole genome shotgun (WGS) entry which is preliminary data.</text>
</comment>
<dbReference type="Gene3D" id="3.30.200.20">
    <property type="entry name" value="Phosphorylase Kinase, domain 1"/>
    <property type="match status" value="1"/>
</dbReference>
<keyword evidence="10" id="KW-1185">Reference proteome</keyword>
<evidence type="ECO:0000256" key="5">
    <source>
        <dbReference type="PROSITE-ProRule" id="PRU10141"/>
    </source>
</evidence>
<evidence type="ECO:0000256" key="1">
    <source>
        <dbReference type="ARBA" id="ARBA00022679"/>
    </source>
</evidence>
<sequence>MRLLISYSQAKQGSAPATTAQCTGLGVLVGSGLTGNQQVNWVLTDAGLLDTGKAQCVPAHPTATLSSIEVYMSSAYNSQQPVSPIATIGEVALKDAIHTQNNLALLSFGSSSIKLLPFLDLAVADPTPQAAIYLSKDVNSAMTPPAAISDAKQVSSFKPQIQQYLTPARKAITSQQDFISVEKEAGMPLVNSTGELAAITTINGKQVNSTDISKLLQTIDAIKNPPSNVVHDKWNNGITTYYRSQYADAEQAFNAAAQANSQFEGAQKFAQIAHDAAQSAVAKPRSTSTPVPSQGENINAVPVWLMYMVGLLLIAAILMIISVFVRSRARKQQLEREFAQVDRQAALEAQRIMEEESQQRQVLTQQAAAPPQRNEPSPAQDTSPVNLQQIYCPNCGTRVLKGTTRCPNCMFWLIQGSQNSVQQEQPVSRIEHSIVNSRPVASSVDNTPATAGMPEVVLQHSPDVASPANLIRGVSAHEEPEKVVYVPAMKIGEIKDRGRRLGNYRLVGSLGHGGFADVYLGEHVYLKTQSAIKVLHTRLSNTALRDFLHEARTIADLVHPHIIRVLEFGVEGNEPDLESSLLNADGCIPYLIMDYAPGGTLRARHPKGQRLSLATILPYVRDVAEGLQYAHDKKLIHRDIKPENMLIGRNNEVLLSDFGIAAVAHSEHSMSTQEMAGTIPYMAPEQIFGKPRPASDQYALGIVIYEWLCGSRPFQGSQWEIMEQHRSAFPLPLSKRGVSVPTTVEAVVMKVLAKDPSQRFDSVRAFAEALEQASLTR</sequence>
<feature type="region of interest" description="Disordered" evidence="6">
    <location>
        <begin position="356"/>
        <end position="385"/>
    </location>
</feature>
<evidence type="ECO:0000256" key="3">
    <source>
        <dbReference type="ARBA" id="ARBA00022777"/>
    </source>
</evidence>